<gene>
    <name evidence="2" type="ORF">MMAD_13860</name>
</gene>
<accession>A0A7I7XE45</accession>
<dbReference type="KEGG" id="mmag:MMAD_13860"/>
<dbReference type="InterPro" id="IPR038732">
    <property type="entry name" value="HpyO/CreE_NAD-binding"/>
</dbReference>
<evidence type="ECO:0000313" key="2">
    <source>
        <dbReference type="EMBL" id="BBZ27091.1"/>
    </source>
</evidence>
<dbReference type="AlphaFoldDB" id="A0A7I7XE45"/>
<keyword evidence="3" id="KW-1185">Reference proteome</keyword>
<evidence type="ECO:0000259" key="1">
    <source>
        <dbReference type="Pfam" id="PF13454"/>
    </source>
</evidence>
<feature type="domain" description="FAD-dependent urate hydroxylase HpyO/Asp monooxygenase CreE-like FAD/NAD(P)-binding" evidence="1">
    <location>
        <begin position="2"/>
        <end position="174"/>
    </location>
</feature>
<proteinExistence type="predicted"/>
<dbReference type="Gene3D" id="3.50.50.60">
    <property type="entry name" value="FAD/NAD(P)-binding domain"/>
    <property type="match status" value="1"/>
</dbReference>
<dbReference type="PANTHER" id="PTHR40254:SF1">
    <property type="entry name" value="BLR0577 PROTEIN"/>
    <property type="match status" value="1"/>
</dbReference>
<dbReference type="EMBL" id="AP022610">
    <property type="protein sequence ID" value="BBZ27091.1"/>
    <property type="molecule type" value="Genomic_DNA"/>
</dbReference>
<dbReference type="InterPro" id="IPR036188">
    <property type="entry name" value="FAD/NAD-bd_sf"/>
</dbReference>
<dbReference type="Pfam" id="PF13454">
    <property type="entry name" value="NAD_binding_9"/>
    <property type="match status" value="1"/>
</dbReference>
<dbReference type="SUPFAM" id="SSF51905">
    <property type="entry name" value="FAD/NAD(P)-binding domain"/>
    <property type="match status" value="2"/>
</dbReference>
<dbReference type="InterPro" id="IPR052189">
    <property type="entry name" value="L-asp_N-monooxygenase_NS-form"/>
</dbReference>
<name>A0A7I7XE45_9MYCO</name>
<reference evidence="2 3" key="1">
    <citation type="journal article" date="2019" name="Emerg. Microbes Infect.">
        <title>Comprehensive subspecies identification of 175 nontuberculous mycobacteria species based on 7547 genomic profiles.</title>
        <authorList>
            <person name="Matsumoto Y."/>
            <person name="Kinjo T."/>
            <person name="Motooka D."/>
            <person name="Nabeya D."/>
            <person name="Jung N."/>
            <person name="Uechi K."/>
            <person name="Horii T."/>
            <person name="Iida T."/>
            <person name="Fujita J."/>
            <person name="Nakamura S."/>
        </authorList>
    </citation>
    <scope>NUCLEOTIDE SEQUENCE [LARGE SCALE GENOMIC DNA]</scope>
    <source>
        <strain evidence="2 3">JCM 13574</strain>
    </source>
</reference>
<protein>
    <recommendedName>
        <fullName evidence="1">FAD-dependent urate hydroxylase HpyO/Asp monooxygenase CreE-like FAD/NAD(P)-binding domain-containing protein</fullName>
    </recommendedName>
</protein>
<dbReference type="Proteomes" id="UP000466517">
    <property type="component" value="Chromosome"/>
</dbReference>
<sequence>MGAGVSATHTLLALLRDLAAAPARPARPVRILVVDRDPQFFSGVPYGHRSGRASLTLSTLAGFLPDDERARFTAWLDAERDRLLAAADAGWAERHRGDAEAGRWDGLFVPRRWYGEYLTAQATAAIAEARSAGIAEVALLTAEIDSIERSDRGFAVNAGDTRIETAAVLLATGSPPTRRLPTDGSGTAAGLVHDLYDPGLDETLARLREQLGAAAPEDRRVLIAGGNASALEFVLASRGILDELGARLTVLSPGGRPRNWRRKTPGEVAELPALAALTARAADGENLTAAELFEAVAADLRDSVRAGTDVAAVQAMVPAIPSFLPRLSDRERSALATRHGMAITTLLRQDCGDAVAVLEALVERGAVDFQAGRYVGCRPVGRAFEVTIADGRGEQRALPVRYAAVVGAVGFEGVSHTGAPLLRQLLDAGIVEASGSDAGLRVDEQFQAAPGLYVMGPLLAGNAHPRLLVWHAESVRRIMSLAPEAAKSIAREMILVVENDLAGAPSPDGGAVALGGAHDATVR</sequence>
<evidence type="ECO:0000313" key="3">
    <source>
        <dbReference type="Proteomes" id="UP000466517"/>
    </source>
</evidence>
<organism evidence="2 3">
    <name type="scientific">Mycolicibacterium madagascariense</name>
    <dbReference type="NCBI Taxonomy" id="212765"/>
    <lineage>
        <taxon>Bacteria</taxon>
        <taxon>Bacillati</taxon>
        <taxon>Actinomycetota</taxon>
        <taxon>Actinomycetes</taxon>
        <taxon>Mycobacteriales</taxon>
        <taxon>Mycobacteriaceae</taxon>
        <taxon>Mycolicibacterium</taxon>
    </lineage>
</organism>
<dbReference type="PANTHER" id="PTHR40254">
    <property type="entry name" value="BLR0577 PROTEIN"/>
    <property type="match status" value="1"/>
</dbReference>